<dbReference type="Pfam" id="PF07516">
    <property type="entry name" value="SecA_SW"/>
    <property type="match status" value="1"/>
</dbReference>
<dbReference type="InterPro" id="IPR011130">
    <property type="entry name" value="SecA_preprotein_X-link_dom"/>
</dbReference>
<keyword evidence="11 15" id="KW-0653">Protein transport</keyword>
<feature type="binding site" evidence="15">
    <location>
        <begin position="105"/>
        <end position="109"/>
    </location>
    <ligand>
        <name>ATP</name>
        <dbReference type="ChEBI" id="CHEBI:30616"/>
    </ligand>
</feature>
<dbReference type="FunFam" id="3.40.50.300:FF:000113">
    <property type="entry name" value="Preprotein translocase subunit SecA"/>
    <property type="match status" value="1"/>
</dbReference>
<dbReference type="GO" id="GO:0005524">
    <property type="term" value="F:ATP binding"/>
    <property type="evidence" value="ECO:0007669"/>
    <property type="project" value="UniProtKB-UniRule"/>
</dbReference>
<dbReference type="GO" id="GO:0005829">
    <property type="term" value="C:cytosol"/>
    <property type="evidence" value="ECO:0007669"/>
    <property type="project" value="TreeGrafter"/>
</dbReference>
<dbReference type="PANTHER" id="PTHR30612">
    <property type="entry name" value="SECA INNER MEMBRANE COMPONENT OF SEC PROTEIN SECRETION SYSTEM"/>
    <property type="match status" value="1"/>
</dbReference>
<dbReference type="NCBIfam" id="NF009538">
    <property type="entry name" value="PRK12904.1"/>
    <property type="match status" value="1"/>
</dbReference>
<dbReference type="GO" id="GO:0017038">
    <property type="term" value="P:protein import"/>
    <property type="evidence" value="ECO:0007669"/>
    <property type="project" value="InterPro"/>
</dbReference>
<dbReference type="InterPro" id="IPR001650">
    <property type="entry name" value="Helicase_C-like"/>
</dbReference>
<dbReference type="OrthoDB" id="9805579at2"/>
<evidence type="ECO:0000256" key="2">
    <source>
        <dbReference type="ARBA" id="ARBA00007650"/>
    </source>
</evidence>
<dbReference type="SUPFAM" id="SSF81767">
    <property type="entry name" value="Pre-protein crosslinking domain of SecA"/>
    <property type="match status" value="1"/>
</dbReference>
<feature type="domain" description="SecA family profile" evidence="19">
    <location>
        <begin position="3"/>
        <end position="617"/>
    </location>
</feature>
<comment type="catalytic activity">
    <reaction evidence="15">
        <text>ATP + H2O + cellular proteinSide 1 = ADP + phosphate + cellular proteinSide 2.</text>
        <dbReference type="EC" id="7.4.2.8"/>
    </reaction>
</comment>
<dbReference type="FunFam" id="3.90.1440.10:FF:000001">
    <property type="entry name" value="Preprotein translocase subunit SecA"/>
    <property type="match status" value="1"/>
</dbReference>
<evidence type="ECO:0000256" key="8">
    <source>
        <dbReference type="ARBA" id="ARBA00022741"/>
    </source>
</evidence>
<comment type="subcellular location">
    <subcellularLocation>
        <location evidence="15">Cell membrane</location>
        <topology evidence="15">Peripheral membrane protein</topology>
        <orientation evidence="15">Cytoplasmic side</orientation>
    </subcellularLocation>
    <subcellularLocation>
        <location evidence="15">Cytoplasm</location>
    </subcellularLocation>
    <text evidence="15">Distribution is 50-50.</text>
</comment>
<dbReference type="NCBIfam" id="TIGR00963">
    <property type="entry name" value="secA"/>
    <property type="match status" value="1"/>
</dbReference>
<evidence type="ECO:0000256" key="3">
    <source>
        <dbReference type="ARBA" id="ARBA00022448"/>
    </source>
</evidence>
<dbReference type="PROSITE" id="PS51192">
    <property type="entry name" value="HELICASE_ATP_BIND_1"/>
    <property type="match status" value="1"/>
</dbReference>
<dbReference type="GO" id="GO:0008564">
    <property type="term" value="F:protein-exporting ATPase activity"/>
    <property type="evidence" value="ECO:0007669"/>
    <property type="project" value="UniProtKB-EC"/>
</dbReference>
<gene>
    <name evidence="15 20" type="primary">secA</name>
    <name evidence="20" type="ORF">ABB30_10745</name>
</gene>
<proteinExistence type="inferred from homology"/>
<keyword evidence="9" id="KW-0862">Zinc</keyword>
<comment type="caution">
    <text evidence="20">The sequence shown here is derived from an EMBL/GenBank/DDBJ whole genome shotgun (WGS) entry which is preliminary data.</text>
</comment>
<keyword evidence="7" id="KW-0479">Metal-binding</keyword>
<evidence type="ECO:0000256" key="10">
    <source>
        <dbReference type="ARBA" id="ARBA00022840"/>
    </source>
</evidence>
<dbReference type="AlphaFoldDB" id="A0A0R0DBH3"/>
<feature type="binding site" evidence="15">
    <location>
        <position position="87"/>
    </location>
    <ligand>
        <name>ATP</name>
        <dbReference type="ChEBI" id="CHEBI:30616"/>
    </ligand>
</feature>
<evidence type="ECO:0000313" key="21">
    <source>
        <dbReference type="Proteomes" id="UP000050956"/>
    </source>
</evidence>
<evidence type="ECO:0000256" key="16">
    <source>
        <dbReference type="RuleBase" id="RU003874"/>
    </source>
</evidence>
<dbReference type="Gene3D" id="1.10.3060.10">
    <property type="entry name" value="Helical scaffold and wing domains of SecA"/>
    <property type="match status" value="1"/>
</dbReference>
<dbReference type="InterPro" id="IPR014001">
    <property type="entry name" value="Helicase_ATP-bd"/>
</dbReference>
<dbReference type="EMBL" id="LDJM01000026">
    <property type="protein sequence ID" value="KRG75970.1"/>
    <property type="molecule type" value="Genomic_DNA"/>
</dbReference>
<evidence type="ECO:0000256" key="14">
    <source>
        <dbReference type="ARBA" id="ARBA00023136"/>
    </source>
</evidence>
<dbReference type="InterPro" id="IPR011115">
    <property type="entry name" value="SecA_DEAD"/>
</dbReference>
<keyword evidence="14 15" id="KW-0472">Membrane</keyword>
<evidence type="ECO:0000256" key="11">
    <source>
        <dbReference type="ARBA" id="ARBA00022927"/>
    </source>
</evidence>
<dbReference type="GO" id="GO:0043952">
    <property type="term" value="P:protein transport by the Sec complex"/>
    <property type="evidence" value="ECO:0007669"/>
    <property type="project" value="UniProtKB-ARBA"/>
</dbReference>
<dbReference type="Pfam" id="PF02810">
    <property type="entry name" value="SEC-C"/>
    <property type="match status" value="1"/>
</dbReference>
<accession>A0A0R0DBH3</accession>
<dbReference type="Proteomes" id="UP000050956">
    <property type="component" value="Unassembled WGS sequence"/>
</dbReference>
<feature type="domain" description="Helicase C-terminal" evidence="18">
    <location>
        <begin position="434"/>
        <end position="633"/>
    </location>
</feature>
<dbReference type="EC" id="7.4.2.8" evidence="15"/>
<dbReference type="FunFam" id="1.10.3060.10:FF:000003">
    <property type="entry name" value="Protein translocase subunit SecA"/>
    <property type="match status" value="1"/>
</dbReference>
<keyword evidence="12 15" id="KW-1278">Translocase</keyword>
<keyword evidence="13 15" id="KW-0811">Translocation</keyword>
<evidence type="ECO:0000256" key="6">
    <source>
        <dbReference type="ARBA" id="ARBA00022519"/>
    </source>
</evidence>
<evidence type="ECO:0000256" key="7">
    <source>
        <dbReference type="ARBA" id="ARBA00022723"/>
    </source>
</evidence>
<dbReference type="InterPro" id="IPR000185">
    <property type="entry name" value="SecA"/>
</dbReference>
<keyword evidence="3 15" id="KW-0813">Transport</keyword>
<dbReference type="GO" id="GO:0031522">
    <property type="term" value="C:cell envelope Sec protein transport complex"/>
    <property type="evidence" value="ECO:0007669"/>
    <property type="project" value="TreeGrafter"/>
</dbReference>
<dbReference type="PATRIC" id="fig|336566.3.peg.1571"/>
<dbReference type="Gene3D" id="3.40.50.300">
    <property type="entry name" value="P-loop containing nucleotide triphosphate hydrolases"/>
    <property type="match status" value="2"/>
</dbReference>
<dbReference type="InterPro" id="IPR020937">
    <property type="entry name" value="SecA_CS"/>
</dbReference>
<dbReference type="GO" id="GO:0046872">
    <property type="term" value="F:metal ion binding"/>
    <property type="evidence" value="ECO:0007669"/>
    <property type="project" value="UniProtKB-KW"/>
</dbReference>
<dbReference type="CDD" id="cd17928">
    <property type="entry name" value="DEXDc_SecA"/>
    <property type="match status" value="1"/>
</dbReference>
<evidence type="ECO:0000256" key="4">
    <source>
        <dbReference type="ARBA" id="ARBA00022475"/>
    </source>
</evidence>
<dbReference type="InterPro" id="IPR036266">
    <property type="entry name" value="SecA_Wing/Scaffold_sf"/>
</dbReference>
<dbReference type="PROSITE" id="PS01312">
    <property type="entry name" value="SECA"/>
    <property type="match status" value="1"/>
</dbReference>
<dbReference type="SMART" id="SM00958">
    <property type="entry name" value="SecA_PP_bind"/>
    <property type="match status" value="1"/>
</dbReference>
<keyword evidence="6" id="KW-0997">Cell inner membrane</keyword>
<dbReference type="Pfam" id="PF01043">
    <property type="entry name" value="SecA_PP_bind"/>
    <property type="match status" value="1"/>
</dbReference>
<evidence type="ECO:0000259" key="17">
    <source>
        <dbReference type="PROSITE" id="PS51192"/>
    </source>
</evidence>
<dbReference type="Gene3D" id="3.90.1440.10">
    <property type="entry name" value="SecA, preprotein cross-linking domain"/>
    <property type="match status" value="1"/>
</dbReference>
<evidence type="ECO:0000256" key="1">
    <source>
        <dbReference type="ARBA" id="ARBA00001947"/>
    </source>
</evidence>
<dbReference type="PRINTS" id="PR00906">
    <property type="entry name" value="SECA"/>
</dbReference>
<evidence type="ECO:0000259" key="18">
    <source>
        <dbReference type="PROSITE" id="PS51194"/>
    </source>
</evidence>
<feature type="domain" description="Helicase ATP-binding" evidence="17">
    <location>
        <begin position="89"/>
        <end position="247"/>
    </location>
</feature>
<evidence type="ECO:0000256" key="12">
    <source>
        <dbReference type="ARBA" id="ARBA00022967"/>
    </source>
</evidence>
<dbReference type="RefSeq" id="WP_057638304.1">
    <property type="nucleotide sequence ID" value="NZ_LDJM01000026.1"/>
</dbReference>
<dbReference type="InterPro" id="IPR004027">
    <property type="entry name" value="SEC_C_motif"/>
</dbReference>
<dbReference type="InterPro" id="IPR011116">
    <property type="entry name" value="SecA_Wing/Scaffold"/>
</dbReference>
<dbReference type="GO" id="GO:0006605">
    <property type="term" value="P:protein targeting"/>
    <property type="evidence" value="ECO:0007669"/>
    <property type="project" value="UniProtKB-UniRule"/>
</dbReference>
<sequence length="907" mass="100505">MINSLLTRVFGSRNDRLLRQLNRIVAKINALEPELEKLSDTELQAKTPALRERIAAGESLDKLLPEAFAVCREASRRVMGMRHYDVQLIGGMVLHMGKIAEMRTGEGKTLVATLPVYLNALEGKGVHVVTVNDYLARRDAAQMGKLYNWLGLSVGVVYPGMAHADKAQAYGADITYGTNNEFGFDYLRDNMALALRDRHQKGLHYAIVDEVDSILIDEARTPLIISGPADESPELYIRVNRIVPSLTRQETEDGEGDFWVDEKGKQVYLSEEGMEHAEELLREAGIIADDADGGLYAAQNLTVVHHLNAALRAHAIYQRDVDYIVRDGEVIIVDEFTGRTLAGRRWSDGLHQAVEAKEGVPVQRENQTLASVTFQNLFRMYGKLAGMTGTADTEAYEFQSIYGLEVTVIPTNRPTLRKDHPDQVFLNRKGKFNAVLEDIKDCASRQQPVLVGTTSIEVSEMLSQHLTEAGVAHEVLNAKQHEREAQIVANAGLPSAVTIATNMAGRGTDIVLGGSLEAELHALGEEASDEQKAAAKAAWRERHEAVKAAGGLHIIGTERHESRRIDNQLRGRSGRQGDPGSSRFYLSLEDNLMRIFASDWVQKAMRMMGMKEDEVIESAMVSKQIEKAQRKVESHNFDIRKNLLDFDDVNNDQRKVIYGQRDELLEAESIADTLEGIRSDVVYGLVERFVPPESVDEQWDLAGLSAALEAEMGVQMDVAALVANTAEIDGEGIADAVQKAVAEHFAAKEAAVGAETMRALEKHIMLTVVDQAWKEHLARMDYLRQGIYLRGYAQKQPKQEYKKEAFELFSQMLERVKTDVISMVGRIRVRTEEEVAAMEALERQQAEARMQLSQFQHADNGGMGADVEAAEVAQAALAAGEDPQVGRNDPCPCGSGKKFKHCHGQLS</sequence>
<feature type="binding site" evidence="15">
    <location>
        <position position="509"/>
    </location>
    <ligand>
        <name>ATP</name>
        <dbReference type="ChEBI" id="CHEBI:30616"/>
    </ligand>
</feature>
<dbReference type="GO" id="GO:0065002">
    <property type="term" value="P:intracellular protein transmembrane transport"/>
    <property type="evidence" value="ECO:0007669"/>
    <property type="project" value="UniProtKB-UniRule"/>
</dbReference>
<comment type="subunit">
    <text evidence="15">Monomer and homodimer. Part of the essential Sec protein translocation apparatus which comprises SecA, SecYEG and auxiliary proteins SecDF-YajC and YidC.</text>
</comment>
<dbReference type="PANTHER" id="PTHR30612:SF0">
    <property type="entry name" value="CHLOROPLAST PROTEIN-TRANSPORTING ATPASE"/>
    <property type="match status" value="1"/>
</dbReference>
<dbReference type="SUPFAM" id="SSF81886">
    <property type="entry name" value="Helical scaffold and wing domains of SecA"/>
    <property type="match status" value="1"/>
</dbReference>
<name>A0A0R0DBH3_9GAMM</name>
<reference evidence="20 21" key="1">
    <citation type="submission" date="2015-05" db="EMBL/GenBank/DDBJ databases">
        <title>Genome sequencing and analysis of members of genus Stenotrophomonas.</title>
        <authorList>
            <person name="Patil P.P."/>
            <person name="Midha S."/>
            <person name="Patil P.B."/>
        </authorList>
    </citation>
    <scope>NUCLEOTIDE SEQUENCE [LARGE SCALE GENOMIC DNA]</scope>
    <source>
        <strain evidence="20 21">DSM 24757</strain>
    </source>
</reference>
<keyword evidence="21" id="KW-1185">Reference proteome</keyword>
<dbReference type="HAMAP" id="MF_01382">
    <property type="entry name" value="SecA"/>
    <property type="match status" value="1"/>
</dbReference>
<dbReference type="PROSITE" id="PS51194">
    <property type="entry name" value="HELICASE_CTER"/>
    <property type="match status" value="1"/>
</dbReference>
<keyword evidence="8 15" id="KW-0547">Nucleotide-binding</keyword>
<comment type="function">
    <text evidence="15">Part of the Sec protein translocase complex. Interacts with the SecYEG preprotein conducting channel. Has a central role in coupling the hydrolysis of ATP to the transfer of proteins into and across the cell membrane, serving both as a receptor for the preprotein-SecB complex and as an ATP-driven molecular motor driving the stepwise translocation of polypeptide chains across the membrane.</text>
</comment>
<evidence type="ECO:0000259" key="19">
    <source>
        <dbReference type="PROSITE" id="PS51196"/>
    </source>
</evidence>
<dbReference type="GO" id="GO:0005886">
    <property type="term" value="C:plasma membrane"/>
    <property type="evidence" value="ECO:0007669"/>
    <property type="project" value="UniProtKB-SubCell"/>
</dbReference>
<evidence type="ECO:0000256" key="15">
    <source>
        <dbReference type="HAMAP-Rule" id="MF_01382"/>
    </source>
</evidence>
<dbReference type="CDD" id="cd18803">
    <property type="entry name" value="SF2_C_secA"/>
    <property type="match status" value="1"/>
</dbReference>
<dbReference type="InterPro" id="IPR014018">
    <property type="entry name" value="SecA_motor_DEAD"/>
</dbReference>
<dbReference type="PROSITE" id="PS51196">
    <property type="entry name" value="SECA_MOTOR_DEAD"/>
    <property type="match status" value="1"/>
</dbReference>
<comment type="cofactor">
    <cofactor evidence="1">
        <name>Zn(2+)</name>
        <dbReference type="ChEBI" id="CHEBI:29105"/>
    </cofactor>
</comment>
<keyword evidence="10 15" id="KW-0067">ATP-binding</keyword>
<dbReference type="InterPro" id="IPR027417">
    <property type="entry name" value="P-loop_NTPase"/>
</dbReference>
<dbReference type="Pfam" id="PF21090">
    <property type="entry name" value="P-loop_SecA"/>
    <property type="match status" value="1"/>
</dbReference>
<organism evidence="20 21">
    <name type="scientific">Stenotrophomonas ginsengisoli</name>
    <dbReference type="NCBI Taxonomy" id="336566"/>
    <lineage>
        <taxon>Bacteria</taxon>
        <taxon>Pseudomonadati</taxon>
        <taxon>Pseudomonadota</taxon>
        <taxon>Gammaproteobacteria</taxon>
        <taxon>Lysobacterales</taxon>
        <taxon>Lysobacteraceae</taxon>
        <taxon>Stenotrophomonas</taxon>
    </lineage>
</organism>
<protein>
    <recommendedName>
        <fullName evidence="15 16">Protein translocase subunit SecA</fullName>
        <ecNumber evidence="15">7.4.2.8</ecNumber>
    </recommendedName>
</protein>
<dbReference type="STRING" id="336566.ABB30_10745"/>
<evidence type="ECO:0000256" key="9">
    <source>
        <dbReference type="ARBA" id="ARBA00022833"/>
    </source>
</evidence>
<evidence type="ECO:0000256" key="5">
    <source>
        <dbReference type="ARBA" id="ARBA00022490"/>
    </source>
</evidence>
<dbReference type="SMART" id="SM00957">
    <property type="entry name" value="SecA_DEAD"/>
    <property type="match status" value="1"/>
</dbReference>
<dbReference type="InterPro" id="IPR044722">
    <property type="entry name" value="SecA_SF2_C"/>
</dbReference>
<comment type="similarity">
    <text evidence="2 15 16">Belongs to the SecA family.</text>
</comment>
<evidence type="ECO:0000313" key="20">
    <source>
        <dbReference type="EMBL" id="KRG75970.1"/>
    </source>
</evidence>
<dbReference type="SUPFAM" id="SSF52540">
    <property type="entry name" value="P-loop containing nucleoside triphosphate hydrolases"/>
    <property type="match status" value="2"/>
</dbReference>
<keyword evidence="4 15" id="KW-1003">Cell membrane</keyword>
<dbReference type="InterPro" id="IPR036670">
    <property type="entry name" value="SecA_X-link_sf"/>
</dbReference>
<dbReference type="Pfam" id="PF07517">
    <property type="entry name" value="SecA_DEAD"/>
    <property type="match status" value="1"/>
</dbReference>
<keyword evidence="5 15" id="KW-0963">Cytoplasm</keyword>
<evidence type="ECO:0000256" key="13">
    <source>
        <dbReference type="ARBA" id="ARBA00023010"/>
    </source>
</evidence>